<proteinExistence type="predicted"/>
<dbReference type="AlphaFoldDB" id="A0A816R2L8"/>
<reference evidence="2" key="1">
    <citation type="submission" date="2021-01" db="EMBL/GenBank/DDBJ databases">
        <authorList>
            <consortium name="Genoscope - CEA"/>
            <person name="William W."/>
        </authorList>
    </citation>
    <scope>NUCLEOTIDE SEQUENCE</scope>
</reference>
<dbReference type="Proteomes" id="UP001295469">
    <property type="component" value="Chromosome C01"/>
</dbReference>
<evidence type="ECO:0000313" key="2">
    <source>
        <dbReference type="EMBL" id="CAF2068407.1"/>
    </source>
</evidence>
<name>A0A816R2L8_BRANA</name>
<dbReference type="EMBL" id="HG994365">
    <property type="protein sequence ID" value="CAF2068407.1"/>
    <property type="molecule type" value="Genomic_DNA"/>
</dbReference>
<organism evidence="2">
    <name type="scientific">Brassica napus</name>
    <name type="common">Rape</name>
    <dbReference type="NCBI Taxonomy" id="3708"/>
    <lineage>
        <taxon>Eukaryota</taxon>
        <taxon>Viridiplantae</taxon>
        <taxon>Streptophyta</taxon>
        <taxon>Embryophyta</taxon>
        <taxon>Tracheophyta</taxon>
        <taxon>Spermatophyta</taxon>
        <taxon>Magnoliopsida</taxon>
        <taxon>eudicotyledons</taxon>
        <taxon>Gunneridae</taxon>
        <taxon>Pentapetalae</taxon>
        <taxon>rosids</taxon>
        <taxon>malvids</taxon>
        <taxon>Brassicales</taxon>
        <taxon>Brassicaceae</taxon>
        <taxon>Brassiceae</taxon>
        <taxon>Brassica</taxon>
    </lineage>
</organism>
<accession>A0A816R2L8</accession>
<sequence>MSRLLRSKQTCFHSPMNPKRLEDQNADDKDRRQDGNNNHYIWKVFPIAIIISSHLDIRDETRTSPSRGFKASNPIKQEAVTRTVLEEKTEARAVGVAKLFTAIKIGFLGERRSKP</sequence>
<feature type="compositionally biased region" description="Basic and acidic residues" evidence="1">
    <location>
        <begin position="19"/>
        <end position="34"/>
    </location>
</feature>
<feature type="region of interest" description="Disordered" evidence="1">
    <location>
        <begin position="1"/>
        <end position="36"/>
    </location>
</feature>
<evidence type="ECO:0000256" key="1">
    <source>
        <dbReference type="SAM" id="MobiDB-lite"/>
    </source>
</evidence>
<gene>
    <name evidence="2" type="ORF">DARMORV10_C01P06670.1</name>
</gene>
<protein>
    <submittedName>
        <fullName evidence="2">(rape) hypothetical protein</fullName>
    </submittedName>
</protein>